<dbReference type="PRINTS" id="PR00339">
    <property type="entry name" value="PCNACYCLIN"/>
</dbReference>
<dbReference type="Pfam" id="PF00705">
    <property type="entry name" value="PCNA_N"/>
    <property type="match status" value="1"/>
</dbReference>
<keyword evidence="3" id="KW-0235">DNA replication</keyword>
<evidence type="ECO:0000259" key="5">
    <source>
        <dbReference type="Pfam" id="PF02747"/>
    </source>
</evidence>
<dbReference type="EMBL" id="KY322437">
    <property type="protein sequence ID" value="AUF82689.1"/>
    <property type="molecule type" value="Genomic_DNA"/>
</dbReference>
<dbReference type="HAMAP" id="MF_00317">
    <property type="entry name" value="DNApol_clamp_arch"/>
    <property type="match status" value="1"/>
</dbReference>
<dbReference type="NCBIfam" id="TIGR00590">
    <property type="entry name" value="pcna"/>
    <property type="match status" value="1"/>
</dbReference>
<dbReference type="PANTHER" id="PTHR11352">
    <property type="entry name" value="PROLIFERATING CELL NUCLEAR ANTIGEN"/>
    <property type="match status" value="1"/>
</dbReference>
<protein>
    <submittedName>
        <fullName evidence="6">Proliferating cell nuclear antigen</fullName>
    </submittedName>
</protein>
<feature type="domain" description="Proliferating cell nuclear antigen PCNA C-terminal" evidence="5">
    <location>
        <begin position="135"/>
        <end position="258"/>
    </location>
</feature>
<dbReference type="GO" id="GO:0006298">
    <property type="term" value="P:mismatch repair"/>
    <property type="evidence" value="ECO:0007669"/>
    <property type="project" value="TreeGrafter"/>
</dbReference>
<evidence type="ECO:0000256" key="1">
    <source>
        <dbReference type="ARBA" id="ARBA00010462"/>
    </source>
</evidence>
<dbReference type="GO" id="GO:0019985">
    <property type="term" value="P:translesion synthesis"/>
    <property type="evidence" value="ECO:0007669"/>
    <property type="project" value="TreeGrafter"/>
</dbReference>
<keyword evidence="2 3" id="KW-0238">DNA-binding</keyword>
<evidence type="ECO:0000256" key="2">
    <source>
        <dbReference type="ARBA" id="ARBA00023125"/>
    </source>
</evidence>
<accession>A0A2P0VPD8</accession>
<dbReference type="Pfam" id="PF02747">
    <property type="entry name" value="PCNA_C"/>
    <property type="match status" value="1"/>
</dbReference>
<proteinExistence type="inferred from homology"/>
<evidence type="ECO:0000313" key="7">
    <source>
        <dbReference type="Proteomes" id="UP000244773"/>
    </source>
</evidence>
<dbReference type="GO" id="GO:0003677">
    <property type="term" value="F:DNA binding"/>
    <property type="evidence" value="ECO:0007669"/>
    <property type="project" value="UniProtKB-KW"/>
</dbReference>
<feature type="domain" description="Proliferating cell nuclear antigen PCNA N-terminal" evidence="4">
    <location>
        <begin position="5"/>
        <end position="127"/>
    </location>
</feature>
<evidence type="ECO:0000256" key="3">
    <source>
        <dbReference type="RuleBase" id="RU003671"/>
    </source>
</evidence>
<comment type="similarity">
    <text evidence="1 3">Belongs to the PCNA family.</text>
</comment>
<gene>
    <name evidence="6" type="ORF">TetV_607</name>
</gene>
<dbReference type="InterPro" id="IPR022649">
    <property type="entry name" value="Pr_cel_nuc_antig_C"/>
</dbReference>
<dbReference type="InterPro" id="IPR046938">
    <property type="entry name" value="DNA_clamp_sf"/>
</dbReference>
<dbReference type="InterPro" id="IPR000730">
    <property type="entry name" value="Pr_cel_nuc_antig"/>
</dbReference>
<dbReference type="PROSITE" id="PS01251">
    <property type="entry name" value="PCNA_1"/>
    <property type="match status" value="1"/>
</dbReference>
<dbReference type="InterPro" id="IPR022659">
    <property type="entry name" value="Pr_cel_nuc_antig_CS"/>
</dbReference>
<keyword evidence="7" id="KW-1185">Reference proteome</keyword>
<dbReference type="Proteomes" id="UP000244773">
    <property type="component" value="Segment"/>
</dbReference>
<sequence length="263" mass="29438">MKYSLEIRTVQSAAIKTLVEALKELLTDVVLEADERGLRIIAMDTARVVLVHLRLDADRFEYYHCDSSLHLGINMINLHKLIKTVGNSDTLTLYVEADDTNHLGIKIDSSEKNSRTVYKLNLLDMESNSISVGPTQFEETIVLTASEFQKLCRDMHNLADAVEIKVVNDEVTFSCKGDFSTQETVLGNGCLKKNDAYTSETVDKTDIIQGIFSLKYLVMFTRCTNLSSNVELFLKNDYPLIVKYKVSSLGEIKLVCAPQANGP</sequence>
<dbReference type="InterPro" id="IPR022648">
    <property type="entry name" value="Pr_cel_nuc_antig_N"/>
</dbReference>
<dbReference type="CDD" id="cd00577">
    <property type="entry name" value="PCNA"/>
    <property type="match status" value="1"/>
</dbReference>
<dbReference type="GO" id="GO:0006275">
    <property type="term" value="P:regulation of DNA replication"/>
    <property type="evidence" value="ECO:0007669"/>
    <property type="project" value="InterPro"/>
</dbReference>
<dbReference type="SUPFAM" id="SSF55979">
    <property type="entry name" value="DNA clamp"/>
    <property type="match status" value="2"/>
</dbReference>
<dbReference type="GO" id="GO:0006272">
    <property type="term" value="P:leading strand elongation"/>
    <property type="evidence" value="ECO:0007669"/>
    <property type="project" value="TreeGrafter"/>
</dbReference>
<organism evidence="6">
    <name type="scientific">Tetraselmis virus 1</name>
    <dbReference type="NCBI Taxonomy" id="2060617"/>
    <lineage>
        <taxon>Viruses</taxon>
        <taxon>Varidnaviria</taxon>
        <taxon>Bamfordvirae</taxon>
        <taxon>Nucleocytoviricota</taxon>
        <taxon>Megaviricetes</taxon>
        <taxon>Imitervirales</taxon>
        <taxon>Allomimiviridae</taxon>
        <taxon>Oceanusvirus</taxon>
        <taxon>Oceanusvirus kaneohense</taxon>
    </lineage>
</organism>
<name>A0A2P0VPD8_9VIRU</name>
<dbReference type="PANTHER" id="PTHR11352:SF0">
    <property type="entry name" value="PROLIFERATING CELL NUCLEAR ANTIGEN"/>
    <property type="match status" value="1"/>
</dbReference>
<dbReference type="GO" id="GO:0030337">
    <property type="term" value="F:DNA polymerase processivity factor activity"/>
    <property type="evidence" value="ECO:0007669"/>
    <property type="project" value="InterPro"/>
</dbReference>
<evidence type="ECO:0000313" key="6">
    <source>
        <dbReference type="EMBL" id="AUF82689.1"/>
    </source>
</evidence>
<dbReference type="Gene3D" id="3.70.10.10">
    <property type="match status" value="1"/>
</dbReference>
<reference evidence="6" key="1">
    <citation type="journal article" date="2018" name="Virology">
        <title>A giant virus infecting green algae encodes key fermentation genes.</title>
        <authorList>
            <person name="Schvarcz C.R."/>
            <person name="Steward G.F."/>
        </authorList>
    </citation>
    <scope>NUCLEOTIDE SEQUENCE [LARGE SCALE GENOMIC DNA]</scope>
</reference>
<evidence type="ECO:0000259" key="4">
    <source>
        <dbReference type="Pfam" id="PF00705"/>
    </source>
</evidence>